<name>A0A7W2A854_9BACL</name>
<dbReference type="GO" id="GO:0061599">
    <property type="term" value="F:molybdopterin molybdotransferase activity"/>
    <property type="evidence" value="ECO:0007669"/>
    <property type="project" value="UniProtKB-UniRule"/>
</dbReference>
<organism evidence="15 16">
    <name type="scientific">Paenactinomyces guangxiensis</name>
    <dbReference type="NCBI Taxonomy" id="1490290"/>
    <lineage>
        <taxon>Bacteria</taxon>
        <taxon>Bacillati</taxon>
        <taxon>Bacillota</taxon>
        <taxon>Bacilli</taxon>
        <taxon>Bacillales</taxon>
        <taxon>Thermoactinomycetaceae</taxon>
        <taxon>Paenactinomyces</taxon>
    </lineage>
</organism>
<dbReference type="Gene3D" id="3.90.105.10">
    <property type="entry name" value="Molybdopterin biosynthesis moea protein, domain 2"/>
    <property type="match status" value="1"/>
</dbReference>
<keyword evidence="8 13" id="KW-0808">Transferase</keyword>
<comment type="cofactor">
    <cofactor evidence="1 13">
        <name>Mg(2+)</name>
        <dbReference type="ChEBI" id="CHEBI:18420"/>
    </cofactor>
</comment>
<dbReference type="GO" id="GO:0006777">
    <property type="term" value="P:Mo-molybdopterin cofactor biosynthetic process"/>
    <property type="evidence" value="ECO:0007669"/>
    <property type="project" value="UniProtKB-UniRule"/>
</dbReference>
<proteinExistence type="inferred from homology"/>
<keyword evidence="16" id="KW-1185">Reference proteome</keyword>
<dbReference type="CDD" id="cd00887">
    <property type="entry name" value="MoeA"/>
    <property type="match status" value="1"/>
</dbReference>
<evidence type="ECO:0000256" key="6">
    <source>
        <dbReference type="ARBA" id="ARBA00021108"/>
    </source>
</evidence>
<evidence type="ECO:0000256" key="1">
    <source>
        <dbReference type="ARBA" id="ARBA00001946"/>
    </source>
</evidence>
<keyword evidence="10 13" id="KW-0460">Magnesium</keyword>
<accession>A0A7W2A854</accession>
<comment type="pathway">
    <text evidence="3 13">Cofactor biosynthesis; molybdopterin biosynthesis.</text>
</comment>
<dbReference type="SUPFAM" id="SSF63867">
    <property type="entry name" value="MoeA C-terminal domain-like"/>
    <property type="match status" value="1"/>
</dbReference>
<dbReference type="SMART" id="SM00852">
    <property type="entry name" value="MoCF_biosynth"/>
    <property type="match status" value="1"/>
</dbReference>
<dbReference type="FunFam" id="2.170.190.11:FF:000001">
    <property type="entry name" value="Molybdopterin molybdenumtransferase"/>
    <property type="match status" value="1"/>
</dbReference>
<keyword evidence="11 13" id="KW-0501">Molybdenum cofactor biosynthesis</keyword>
<dbReference type="NCBIfam" id="NF045515">
    <property type="entry name" value="Glp_gephyrin"/>
    <property type="match status" value="1"/>
</dbReference>
<dbReference type="SUPFAM" id="SSF53218">
    <property type="entry name" value="Molybdenum cofactor biosynthesis proteins"/>
    <property type="match status" value="1"/>
</dbReference>
<comment type="similarity">
    <text evidence="4 13">Belongs to the MoeA family.</text>
</comment>
<evidence type="ECO:0000256" key="3">
    <source>
        <dbReference type="ARBA" id="ARBA00005046"/>
    </source>
</evidence>
<dbReference type="InterPro" id="IPR036135">
    <property type="entry name" value="MoeA_linker/N_sf"/>
</dbReference>
<dbReference type="InterPro" id="IPR036688">
    <property type="entry name" value="MoeA_C_domain_IV_sf"/>
</dbReference>
<dbReference type="InterPro" id="IPR005111">
    <property type="entry name" value="MoeA_C_domain_IV"/>
</dbReference>
<evidence type="ECO:0000256" key="12">
    <source>
        <dbReference type="ARBA" id="ARBA00047317"/>
    </source>
</evidence>
<dbReference type="Pfam" id="PF03453">
    <property type="entry name" value="MoeA_N"/>
    <property type="match status" value="1"/>
</dbReference>
<dbReference type="InterPro" id="IPR005110">
    <property type="entry name" value="MoeA_linker/N"/>
</dbReference>
<feature type="domain" description="MoaB/Mog" evidence="14">
    <location>
        <begin position="189"/>
        <end position="327"/>
    </location>
</feature>
<keyword evidence="7 13" id="KW-0500">Molybdenum</keyword>
<dbReference type="GO" id="GO:0005829">
    <property type="term" value="C:cytosol"/>
    <property type="evidence" value="ECO:0007669"/>
    <property type="project" value="TreeGrafter"/>
</dbReference>
<evidence type="ECO:0000256" key="2">
    <source>
        <dbReference type="ARBA" id="ARBA00002901"/>
    </source>
</evidence>
<dbReference type="UniPathway" id="UPA00344"/>
<dbReference type="Gene3D" id="2.170.190.11">
    <property type="entry name" value="Molybdopterin biosynthesis moea protein, domain 3"/>
    <property type="match status" value="1"/>
</dbReference>
<dbReference type="EMBL" id="JACEIQ010000004">
    <property type="protein sequence ID" value="MBA4493804.1"/>
    <property type="molecule type" value="Genomic_DNA"/>
</dbReference>
<dbReference type="SUPFAM" id="SSF63882">
    <property type="entry name" value="MoeA N-terminal region -like"/>
    <property type="match status" value="1"/>
</dbReference>
<evidence type="ECO:0000256" key="7">
    <source>
        <dbReference type="ARBA" id="ARBA00022505"/>
    </source>
</evidence>
<reference evidence="15 16" key="1">
    <citation type="submission" date="2020-07" db="EMBL/GenBank/DDBJ databases">
        <authorList>
            <person name="Feng H."/>
        </authorList>
    </citation>
    <scope>NUCLEOTIDE SEQUENCE [LARGE SCALE GENOMIC DNA]</scope>
    <source>
        <strain evidence="16">s-10</strain>
    </source>
</reference>
<dbReference type="RefSeq" id="WP_181751053.1">
    <property type="nucleotide sequence ID" value="NZ_JACEIQ010000004.1"/>
</dbReference>
<evidence type="ECO:0000256" key="11">
    <source>
        <dbReference type="ARBA" id="ARBA00023150"/>
    </source>
</evidence>
<dbReference type="EC" id="2.10.1.1" evidence="5 13"/>
<comment type="function">
    <text evidence="2 13">Catalyzes the insertion of molybdate into adenylated molybdopterin with the concomitant release of AMP.</text>
</comment>
<keyword evidence="9 13" id="KW-0479">Metal-binding</keyword>
<dbReference type="InterPro" id="IPR038987">
    <property type="entry name" value="MoeA-like"/>
</dbReference>
<dbReference type="FunFam" id="3.40.980.10:FF:000004">
    <property type="entry name" value="Molybdopterin molybdenumtransferase"/>
    <property type="match status" value="1"/>
</dbReference>
<dbReference type="GO" id="GO:0046872">
    <property type="term" value="F:metal ion binding"/>
    <property type="evidence" value="ECO:0007669"/>
    <property type="project" value="UniProtKB-UniRule"/>
</dbReference>
<dbReference type="Pfam" id="PF00994">
    <property type="entry name" value="MoCF_biosynth"/>
    <property type="match status" value="1"/>
</dbReference>
<evidence type="ECO:0000259" key="14">
    <source>
        <dbReference type="SMART" id="SM00852"/>
    </source>
</evidence>
<protein>
    <recommendedName>
        <fullName evidence="6 13">Molybdopterin molybdenumtransferase</fullName>
        <ecNumber evidence="5 13">2.10.1.1</ecNumber>
    </recommendedName>
</protein>
<dbReference type="InterPro" id="IPR001453">
    <property type="entry name" value="MoaB/Mog_dom"/>
</dbReference>
<dbReference type="Proteomes" id="UP000535491">
    <property type="component" value="Unassembled WGS sequence"/>
</dbReference>
<dbReference type="Pfam" id="PF03454">
    <property type="entry name" value="MoeA_C"/>
    <property type="match status" value="1"/>
</dbReference>
<evidence type="ECO:0000313" key="16">
    <source>
        <dbReference type="Proteomes" id="UP000535491"/>
    </source>
</evidence>
<evidence type="ECO:0000256" key="10">
    <source>
        <dbReference type="ARBA" id="ARBA00022842"/>
    </source>
</evidence>
<dbReference type="Gene3D" id="3.40.980.10">
    <property type="entry name" value="MoaB/Mog-like domain"/>
    <property type="match status" value="1"/>
</dbReference>
<evidence type="ECO:0000256" key="4">
    <source>
        <dbReference type="ARBA" id="ARBA00010763"/>
    </source>
</evidence>
<evidence type="ECO:0000256" key="9">
    <source>
        <dbReference type="ARBA" id="ARBA00022723"/>
    </source>
</evidence>
<dbReference type="NCBIfam" id="TIGR00177">
    <property type="entry name" value="molyb_syn"/>
    <property type="match status" value="1"/>
</dbReference>
<dbReference type="AlphaFoldDB" id="A0A7W2A854"/>
<dbReference type="InterPro" id="IPR036425">
    <property type="entry name" value="MoaB/Mog-like_dom_sf"/>
</dbReference>
<evidence type="ECO:0000313" key="15">
    <source>
        <dbReference type="EMBL" id="MBA4493804.1"/>
    </source>
</evidence>
<comment type="caution">
    <text evidence="15">The sequence shown here is derived from an EMBL/GenBank/DDBJ whole genome shotgun (WGS) entry which is preliminary data.</text>
</comment>
<sequence length="415" mass="44944">MRFDREVVKVEEAQKRIQPYIRAGQTETVTLQQSFGRYLAEDIYANVDLPHFHRSGMDGFAIRSADTKGASRENPVWFKVIETIPCGVVPQQEVKPGTASRIMTGAAVPDGADAVVMLEMTQTAEKDGTVFMSLQREISPGQNIAPAGSEVKQGTLLLRGGRKINAGEVAVLATFGCHTVKVYRQPRVAIFATGSELLSIESPLEPGKIRNSNSHMLASLVREAGGLPLIRETLPDDVDRARTAILNAFDDADLVISTGGVSVGDYDILVDIFEHWDGKMLFNKLAMRPGSPTTVGVRNDTFLFALSGNPGACFVGFELFIRPVLQGMQGKTTHDLAVFTATMAEDFPKPSPFTRFVRGIREVKDGKVFVKPAGIEKSSITLTIKDADCLIIVPPGGRGVSAGQMVKAIPVKGRE</sequence>
<evidence type="ECO:0000256" key="13">
    <source>
        <dbReference type="RuleBase" id="RU365090"/>
    </source>
</evidence>
<dbReference type="Gene3D" id="2.40.340.10">
    <property type="entry name" value="MoeA, C-terminal, domain IV"/>
    <property type="match status" value="1"/>
</dbReference>
<dbReference type="PANTHER" id="PTHR10192:SF5">
    <property type="entry name" value="GEPHYRIN"/>
    <property type="match status" value="1"/>
</dbReference>
<comment type="catalytic activity">
    <reaction evidence="12">
        <text>adenylyl-molybdopterin + molybdate = Mo-molybdopterin + AMP + H(+)</text>
        <dbReference type="Rhea" id="RHEA:35047"/>
        <dbReference type="ChEBI" id="CHEBI:15378"/>
        <dbReference type="ChEBI" id="CHEBI:36264"/>
        <dbReference type="ChEBI" id="CHEBI:62727"/>
        <dbReference type="ChEBI" id="CHEBI:71302"/>
        <dbReference type="ChEBI" id="CHEBI:456215"/>
        <dbReference type="EC" id="2.10.1.1"/>
    </reaction>
</comment>
<dbReference type="PANTHER" id="PTHR10192">
    <property type="entry name" value="MOLYBDOPTERIN BIOSYNTHESIS PROTEIN"/>
    <property type="match status" value="1"/>
</dbReference>
<evidence type="ECO:0000256" key="5">
    <source>
        <dbReference type="ARBA" id="ARBA00013269"/>
    </source>
</evidence>
<evidence type="ECO:0000256" key="8">
    <source>
        <dbReference type="ARBA" id="ARBA00022679"/>
    </source>
</evidence>
<gene>
    <name evidence="15" type="ORF">H1191_05735</name>
</gene>